<feature type="transmembrane region" description="Helical" evidence="11">
    <location>
        <begin position="273"/>
        <end position="290"/>
    </location>
</feature>
<evidence type="ECO:0000256" key="8">
    <source>
        <dbReference type="ARBA" id="ARBA00023214"/>
    </source>
</evidence>
<sequence>MSKTINWLFVVITSNRHTVTVITAMFIGVISAMAIIVFRSMTEIIRDGVFIHGQRLLHIGTDLSSRALLPVLPIIGAIMLIPFSMRFPGEVCGYGLPGFLENVNLKGGVIKLRTVFLKMIATSITIGTGGSAGVEGPSAIIGGGIGSLVGQWLGLSKRRLRLLIASGAAGAIAAIFNAPIAGVMFATEIIMLGNYEMESFGAVVISAGMATAVSQAYYGSHPTFIVASHNIIGVKEIPFYLLFGLLIGVIAVIYIKVFYGIKDFFADINLPQQVKAIAGAFCIGLIGIFLPQVMGDGYASITEALNGHYSLTFFVVLIFFKIFATSITLGSGGAGGVFAPSLFIGAMTGGAFESAVHKLFPHMTSNPGAYATVGIGAFLAAATHAPLTGIFLLIEMTGDYKVIIPVMFASITGLFVSKALLKDSIDTFELSRRGVDLFMGKEMSILQAIKVKDIMRKDFTTVNEHEPINTVSDMIINGDGLCFPVVRDSGEIAGIISMHDVKAVMLEEYIKTVVTAGQLATEDVVLLNNLDNMKTALERFSINDQDEIPVVDFLNHKKIVGMLNRSDMIAAYIRAVMQ</sequence>
<proteinExistence type="predicted"/>
<feature type="domain" description="CBS" evidence="12">
    <location>
        <begin position="455"/>
        <end position="512"/>
    </location>
</feature>
<evidence type="ECO:0000256" key="11">
    <source>
        <dbReference type="SAM" id="Phobius"/>
    </source>
</evidence>
<dbReference type="GO" id="GO:0034707">
    <property type="term" value="C:chloride channel complex"/>
    <property type="evidence" value="ECO:0007669"/>
    <property type="project" value="UniProtKB-KW"/>
</dbReference>
<keyword evidence="10" id="KW-0129">CBS domain</keyword>
<dbReference type="InterPro" id="IPR000644">
    <property type="entry name" value="CBS_dom"/>
</dbReference>
<dbReference type="Gene3D" id="3.10.580.10">
    <property type="entry name" value="CBS-domain"/>
    <property type="match status" value="1"/>
</dbReference>
<feature type="transmembrane region" description="Helical" evidence="11">
    <location>
        <begin position="368"/>
        <end position="394"/>
    </location>
</feature>
<dbReference type="AlphaFoldDB" id="A0A0F3GSR6"/>
<evidence type="ECO:0000256" key="7">
    <source>
        <dbReference type="ARBA" id="ARBA00023173"/>
    </source>
</evidence>
<dbReference type="PATRIC" id="fig|29290.4.peg.3909"/>
<evidence type="ECO:0000256" key="6">
    <source>
        <dbReference type="ARBA" id="ARBA00023136"/>
    </source>
</evidence>
<keyword evidence="3 11" id="KW-0812">Transmembrane</keyword>
<dbReference type="SUPFAM" id="SSF54631">
    <property type="entry name" value="CBS-domain pair"/>
    <property type="match status" value="1"/>
</dbReference>
<dbReference type="Gene3D" id="1.10.3080.10">
    <property type="entry name" value="Clc chloride channel"/>
    <property type="match status" value="1"/>
</dbReference>
<keyword evidence="6 11" id="KW-0472">Membrane</keyword>
<dbReference type="Proteomes" id="UP000033423">
    <property type="component" value="Unassembled WGS sequence"/>
</dbReference>
<dbReference type="InterPro" id="IPR014743">
    <property type="entry name" value="Cl-channel_core"/>
</dbReference>
<keyword evidence="7" id="KW-0869">Chloride channel</keyword>
<feature type="transmembrane region" description="Helical" evidence="11">
    <location>
        <begin position="67"/>
        <end position="85"/>
    </location>
</feature>
<dbReference type="InterPro" id="IPR050368">
    <property type="entry name" value="ClC-type_chloride_channel"/>
</dbReference>
<feature type="transmembrane region" description="Helical" evidence="11">
    <location>
        <begin position="138"/>
        <end position="155"/>
    </location>
</feature>
<evidence type="ECO:0000256" key="10">
    <source>
        <dbReference type="PROSITE-ProRule" id="PRU00703"/>
    </source>
</evidence>
<evidence type="ECO:0000313" key="13">
    <source>
        <dbReference type="EMBL" id="KJU84867.1"/>
    </source>
</evidence>
<dbReference type="EMBL" id="LACI01001265">
    <property type="protein sequence ID" value="KJU84867.1"/>
    <property type="molecule type" value="Genomic_DNA"/>
</dbReference>
<keyword evidence="8" id="KW-0868">Chloride</keyword>
<evidence type="ECO:0000259" key="12">
    <source>
        <dbReference type="PROSITE" id="PS51371"/>
    </source>
</evidence>
<dbReference type="InterPro" id="IPR046342">
    <property type="entry name" value="CBS_dom_sf"/>
</dbReference>
<dbReference type="PROSITE" id="PS51371">
    <property type="entry name" value="CBS"/>
    <property type="match status" value="2"/>
</dbReference>
<dbReference type="Pfam" id="PF00654">
    <property type="entry name" value="Voltage_CLC"/>
    <property type="match status" value="1"/>
</dbReference>
<evidence type="ECO:0000313" key="14">
    <source>
        <dbReference type="Proteomes" id="UP000033423"/>
    </source>
</evidence>
<feature type="transmembrane region" description="Helical" evidence="11">
    <location>
        <begin position="199"/>
        <end position="218"/>
    </location>
</feature>
<feature type="transmembrane region" description="Helical" evidence="11">
    <location>
        <begin position="337"/>
        <end position="356"/>
    </location>
</feature>
<keyword evidence="5" id="KW-0406">Ion transport</keyword>
<feature type="transmembrane region" description="Helical" evidence="11">
    <location>
        <begin position="311"/>
        <end position="331"/>
    </location>
</feature>
<feature type="transmembrane region" description="Helical" evidence="11">
    <location>
        <begin position="400"/>
        <end position="421"/>
    </location>
</feature>
<evidence type="ECO:0000256" key="2">
    <source>
        <dbReference type="ARBA" id="ARBA00022448"/>
    </source>
</evidence>
<protein>
    <submittedName>
        <fullName evidence="13">Chloride channel protein EriC</fullName>
    </submittedName>
</protein>
<dbReference type="SUPFAM" id="SSF81340">
    <property type="entry name" value="Clc chloride channel"/>
    <property type="match status" value="1"/>
</dbReference>
<dbReference type="PANTHER" id="PTHR43427">
    <property type="entry name" value="CHLORIDE CHANNEL PROTEIN CLC-E"/>
    <property type="match status" value="1"/>
</dbReference>
<dbReference type="InterPro" id="IPR001807">
    <property type="entry name" value="ClC"/>
</dbReference>
<accession>A0A0F3GSR6</accession>
<reference evidence="13 14" key="1">
    <citation type="submission" date="2015-02" db="EMBL/GenBank/DDBJ databases">
        <title>Single-cell genomics of uncultivated deep-branching MTB reveals a conserved set of magnetosome genes.</title>
        <authorList>
            <person name="Kolinko S."/>
            <person name="Richter M."/>
            <person name="Glockner F.O."/>
            <person name="Brachmann A."/>
            <person name="Schuler D."/>
        </authorList>
    </citation>
    <scope>NUCLEOTIDE SEQUENCE [LARGE SCALE GENOMIC DNA]</scope>
    <source>
        <strain evidence="13">TM-1</strain>
    </source>
</reference>
<dbReference type="PANTHER" id="PTHR43427:SF6">
    <property type="entry name" value="CHLORIDE CHANNEL PROTEIN CLC-E"/>
    <property type="match status" value="1"/>
</dbReference>
<feature type="domain" description="CBS" evidence="12">
    <location>
        <begin position="520"/>
        <end position="578"/>
    </location>
</feature>
<dbReference type="SMART" id="SM00116">
    <property type="entry name" value="CBS"/>
    <property type="match status" value="2"/>
</dbReference>
<comment type="subcellular location">
    <subcellularLocation>
        <location evidence="1">Membrane</location>
        <topology evidence="1">Multi-pass membrane protein</topology>
    </subcellularLocation>
</comment>
<dbReference type="PRINTS" id="PR00762">
    <property type="entry name" value="CLCHANNEL"/>
</dbReference>
<evidence type="ECO:0000256" key="4">
    <source>
        <dbReference type="ARBA" id="ARBA00022989"/>
    </source>
</evidence>
<evidence type="ECO:0000256" key="1">
    <source>
        <dbReference type="ARBA" id="ARBA00004141"/>
    </source>
</evidence>
<keyword evidence="2" id="KW-0813">Transport</keyword>
<dbReference type="GO" id="GO:0005254">
    <property type="term" value="F:chloride channel activity"/>
    <property type="evidence" value="ECO:0007669"/>
    <property type="project" value="UniProtKB-KW"/>
</dbReference>
<feature type="transmembrane region" description="Helical" evidence="11">
    <location>
        <begin position="162"/>
        <end position="187"/>
    </location>
</feature>
<organism evidence="13 14">
    <name type="scientific">Candidatus Magnetobacterium bavaricum</name>
    <dbReference type="NCBI Taxonomy" id="29290"/>
    <lineage>
        <taxon>Bacteria</taxon>
        <taxon>Pseudomonadati</taxon>
        <taxon>Nitrospirota</taxon>
        <taxon>Thermodesulfovibrionia</taxon>
        <taxon>Thermodesulfovibrionales</taxon>
        <taxon>Candidatus Magnetobacteriaceae</taxon>
        <taxon>Candidatus Magnetobacterium</taxon>
    </lineage>
</organism>
<feature type="transmembrane region" description="Helical" evidence="11">
    <location>
        <begin position="239"/>
        <end position="261"/>
    </location>
</feature>
<dbReference type="Pfam" id="PF00571">
    <property type="entry name" value="CBS"/>
    <property type="match status" value="2"/>
</dbReference>
<keyword evidence="14" id="KW-1185">Reference proteome</keyword>
<keyword evidence="9" id="KW-0407">Ion channel</keyword>
<name>A0A0F3GSR6_9BACT</name>
<comment type="caution">
    <text evidence="13">The sequence shown here is derived from an EMBL/GenBank/DDBJ whole genome shotgun (WGS) entry which is preliminary data.</text>
</comment>
<gene>
    <name evidence="13" type="ORF">MBAV_002936</name>
</gene>
<feature type="transmembrane region" description="Helical" evidence="11">
    <location>
        <begin position="20"/>
        <end position="38"/>
    </location>
</feature>
<evidence type="ECO:0000256" key="3">
    <source>
        <dbReference type="ARBA" id="ARBA00022692"/>
    </source>
</evidence>
<keyword evidence="4 11" id="KW-1133">Transmembrane helix</keyword>
<dbReference type="CDD" id="cd00400">
    <property type="entry name" value="Voltage_gated_ClC"/>
    <property type="match status" value="1"/>
</dbReference>
<evidence type="ECO:0000256" key="9">
    <source>
        <dbReference type="ARBA" id="ARBA00023303"/>
    </source>
</evidence>
<evidence type="ECO:0000256" key="5">
    <source>
        <dbReference type="ARBA" id="ARBA00023065"/>
    </source>
</evidence>